<protein>
    <recommendedName>
        <fullName evidence="1">DUF4939 domain-containing protein</fullName>
    </recommendedName>
</protein>
<evidence type="ECO:0000259" key="1">
    <source>
        <dbReference type="Pfam" id="PF16297"/>
    </source>
</evidence>
<accession>A0A284QTX7</accession>
<keyword evidence="3" id="KW-1185">Reference proteome</keyword>
<feature type="domain" description="DUF4939" evidence="1">
    <location>
        <begin position="67"/>
        <end position="131"/>
    </location>
</feature>
<evidence type="ECO:0000313" key="2">
    <source>
        <dbReference type="EMBL" id="SJK99928.1"/>
    </source>
</evidence>
<reference evidence="3" key="1">
    <citation type="journal article" date="2017" name="Nat. Ecol. Evol.">
        <title>Genome expansion and lineage-specific genetic innovations in the forest pathogenic fungi Armillaria.</title>
        <authorList>
            <person name="Sipos G."/>
            <person name="Prasanna A.N."/>
            <person name="Walter M.C."/>
            <person name="O'Connor E."/>
            <person name="Balint B."/>
            <person name="Krizsan K."/>
            <person name="Kiss B."/>
            <person name="Hess J."/>
            <person name="Varga T."/>
            <person name="Slot J."/>
            <person name="Riley R."/>
            <person name="Boka B."/>
            <person name="Rigling D."/>
            <person name="Barry K."/>
            <person name="Lee J."/>
            <person name="Mihaltcheva S."/>
            <person name="LaButti K."/>
            <person name="Lipzen A."/>
            <person name="Waldron R."/>
            <person name="Moloney N.M."/>
            <person name="Sperisen C."/>
            <person name="Kredics L."/>
            <person name="Vagvoelgyi C."/>
            <person name="Patrignani A."/>
            <person name="Fitzpatrick D."/>
            <person name="Nagy I."/>
            <person name="Doyle S."/>
            <person name="Anderson J.B."/>
            <person name="Grigoriev I.V."/>
            <person name="Gueldener U."/>
            <person name="Muensterkoetter M."/>
            <person name="Nagy L.G."/>
        </authorList>
    </citation>
    <scope>NUCLEOTIDE SEQUENCE [LARGE SCALE GENOMIC DNA]</scope>
    <source>
        <strain evidence="3">C18/9</strain>
    </source>
</reference>
<dbReference type="Pfam" id="PF16297">
    <property type="entry name" value="DUF4939"/>
    <property type="match status" value="1"/>
</dbReference>
<proteinExistence type="predicted"/>
<dbReference type="Proteomes" id="UP000219338">
    <property type="component" value="Unassembled WGS sequence"/>
</dbReference>
<organism evidence="2 3">
    <name type="scientific">Armillaria ostoyae</name>
    <name type="common">Armillaria root rot fungus</name>
    <dbReference type="NCBI Taxonomy" id="47428"/>
    <lineage>
        <taxon>Eukaryota</taxon>
        <taxon>Fungi</taxon>
        <taxon>Dikarya</taxon>
        <taxon>Basidiomycota</taxon>
        <taxon>Agaricomycotina</taxon>
        <taxon>Agaricomycetes</taxon>
        <taxon>Agaricomycetidae</taxon>
        <taxon>Agaricales</taxon>
        <taxon>Marasmiineae</taxon>
        <taxon>Physalacriaceae</taxon>
        <taxon>Armillaria</taxon>
    </lineage>
</organism>
<dbReference type="OrthoDB" id="3123567at2759"/>
<dbReference type="EMBL" id="FUEG01000002">
    <property type="protein sequence ID" value="SJK99928.1"/>
    <property type="molecule type" value="Genomic_DNA"/>
</dbReference>
<dbReference type="AlphaFoldDB" id="A0A284QTX7"/>
<name>A0A284QTX7_ARMOS</name>
<gene>
    <name evidence="2" type="ORF">ARMOST_03239</name>
</gene>
<dbReference type="InterPro" id="IPR032549">
    <property type="entry name" value="DUF4939"/>
</dbReference>
<sequence length="142" mass="16037">MAKLQKPEAWEEQLAMNHQLTSAGNPMPVQSGETLLSLSLLGGLPKWDNGTPLLQPSGTMANDAPWTGCWPELIRKPEVFKGDSDDIEQFITTCKVYFQVHSTHMFPDLYKVAFGQSYFKGKALDWWMLQLAELKSNSRGKY</sequence>
<evidence type="ECO:0000313" key="3">
    <source>
        <dbReference type="Proteomes" id="UP000219338"/>
    </source>
</evidence>